<accession>A0A9E5JRR5</accession>
<keyword evidence="2" id="KW-1185">Reference proteome</keyword>
<dbReference type="EMBL" id="JAAONZ010000001">
    <property type="protein sequence ID" value="NHO64129.1"/>
    <property type="molecule type" value="Genomic_DNA"/>
</dbReference>
<evidence type="ECO:0000313" key="1">
    <source>
        <dbReference type="EMBL" id="NHO64129.1"/>
    </source>
</evidence>
<organism evidence="1 2">
    <name type="scientific">Pseudomaricurvus hydrocarbonicus</name>
    <dbReference type="NCBI Taxonomy" id="1470433"/>
    <lineage>
        <taxon>Bacteria</taxon>
        <taxon>Pseudomonadati</taxon>
        <taxon>Pseudomonadota</taxon>
        <taxon>Gammaproteobacteria</taxon>
        <taxon>Cellvibrionales</taxon>
        <taxon>Cellvibrionaceae</taxon>
        <taxon>Pseudomaricurvus</taxon>
    </lineage>
</organism>
<proteinExistence type="predicted"/>
<dbReference type="Pfam" id="PF12843">
    <property type="entry name" value="QSregVF_b"/>
    <property type="match status" value="1"/>
</dbReference>
<evidence type="ECO:0000313" key="2">
    <source>
        <dbReference type="Proteomes" id="UP000787472"/>
    </source>
</evidence>
<dbReference type="Proteomes" id="UP000787472">
    <property type="component" value="Unassembled WGS sequence"/>
</dbReference>
<reference evidence="1" key="1">
    <citation type="submission" date="2020-03" db="EMBL/GenBank/DDBJ databases">
        <authorList>
            <person name="Guo F."/>
        </authorList>
    </citation>
    <scope>NUCLEOTIDE SEQUENCE</scope>
    <source>
        <strain evidence="1">JCM 30134</strain>
    </source>
</reference>
<gene>
    <name evidence="1" type="ORF">G8770_01035</name>
</gene>
<name>A0A9E5JRR5_9GAMM</name>
<protein>
    <submittedName>
        <fullName evidence="1">DUF3820 family protein</fullName>
    </submittedName>
</protein>
<comment type="caution">
    <text evidence="1">The sequence shown here is derived from an EMBL/GenBank/DDBJ whole genome shotgun (WGS) entry which is preliminary data.</text>
</comment>
<dbReference type="AlphaFoldDB" id="A0A9E5JRR5"/>
<dbReference type="InterPro" id="IPR024530">
    <property type="entry name" value="QSregVF_b"/>
</dbReference>
<sequence>MPFGKYQGRLLADLPEAYVLWFEREGFPAGKLGQQLALLHTIKVNGLEPLLDPLRP</sequence>